<sequence>MLEEYRKHVAERAAEGIAPKPLDANQMAALVELLKNPPAGEEEFLLDLLTNRVPPGVDEAAYVKAGFLAAIAKGEAKSPLLTPEKAIELLGTMQGGYNIHPLIDALDDANWHLSLPKHFLTRC</sequence>
<dbReference type="SUPFAM" id="SSF74778">
    <property type="entry name" value="Aconitase B, N-terminal domain"/>
    <property type="match status" value="1"/>
</dbReference>
<feature type="domain" description="Aconitase B HEAT-like" evidence="1">
    <location>
        <begin position="4"/>
        <end position="110"/>
    </location>
</feature>
<gene>
    <name evidence="2" type="primary">acnB_1</name>
    <name evidence="2" type="ORF">NCTC7922_05749</name>
</gene>
<dbReference type="EMBL" id="UGFC01000006">
    <property type="protein sequence ID" value="STM19748.1"/>
    <property type="molecule type" value="Genomic_DNA"/>
</dbReference>
<dbReference type="Proteomes" id="UP000254174">
    <property type="component" value="Unassembled WGS sequence"/>
</dbReference>
<dbReference type="EC" id="4.2.1.3" evidence="2"/>
<dbReference type="InterPro" id="IPR015933">
    <property type="entry name" value="Aconitase_B_HEAT-like_dom"/>
</dbReference>
<dbReference type="InterPro" id="IPR036288">
    <property type="entry name" value="Aconitase_B_HEAT-like_dom_sf"/>
</dbReference>
<dbReference type="GO" id="GO:0006099">
    <property type="term" value="P:tricarboxylic acid cycle"/>
    <property type="evidence" value="ECO:0007669"/>
    <property type="project" value="InterPro"/>
</dbReference>
<dbReference type="Gene3D" id="1.25.40.310">
    <property type="entry name" value="Aconitate B, HEAT-like domain"/>
    <property type="match status" value="1"/>
</dbReference>
<protein>
    <submittedName>
        <fullName evidence="2">Bifunctional aconitate hydratase 2/2-methylisocitrate dehydratase</fullName>
        <ecNumber evidence="2">4.2.1.3</ecNumber>
    </submittedName>
</protein>
<accession>A0A377DH61</accession>
<keyword evidence="2" id="KW-0456">Lyase</keyword>
<proteinExistence type="predicted"/>
<name>A0A377DH61_ECOLX</name>
<dbReference type="AlphaFoldDB" id="A0A377DH61"/>
<dbReference type="Pfam" id="PF11791">
    <property type="entry name" value="Aconitase_B_N"/>
    <property type="match status" value="1"/>
</dbReference>
<evidence type="ECO:0000313" key="3">
    <source>
        <dbReference type="Proteomes" id="UP000254174"/>
    </source>
</evidence>
<reference evidence="2 3" key="1">
    <citation type="submission" date="2018-06" db="EMBL/GenBank/DDBJ databases">
        <authorList>
            <consortium name="Pathogen Informatics"/>
            <person name="Doyle S."/>
        </authorList>
    </citation>
    <scope>NUCLEOTIDE SEQUENCE [LARGE SCALE GENOMIC DNA]</scope>
    <source>
        <strain evidence="2 3">NCTC7922</strain>
    </source>
</reference>
<dbReference type="GO" id="GO:0003994">
    <property type="term" value="F:aconitate hydratase activity"/>
    <property type="evidence" value="ECO:0007669"/>
    <property type="project" value="UniProtKB-EC"/>
</dbReference>
<organism evidence="2 3">
    <name type="scientific">Escherichia coli</name>
    <dbReference type="NCBI Taxonomy" id="562"/>
    <lineage>
        <taxon>Bacteria</taxon>
        <taxon>Pseudomonadati</taxon>
        <taxon>Pseudomonadota</taxon>
        <taxon>Gammaproteobacteria</taxon>
        <taxon>Enterobacterales</taxon>
        <taxon>Enterobacteriaceae</taxon>
        <taxon>Escherichia</taxon>
    </lineage>
</organism>
<evidence type="ECO:0000313" key="2">
    <source>
        <dbReference type="EMBL" id="STM19748.1"/>
    </source>
</evidence>
<evidence type="ECO:0000259" key="1">
    <source>
        <dbReference type="Pfam" id="PF11791"/>
    </source>
</evidence>